<sequence length="203" mass="22765">MSKTAVRDKVVVNDGSSSSENEEVQEVYSSDENGELSASSGEEDNAQESEKVVSFEEKVRNNSQKPLLSKRQLALKMEETKAAHKLALIKPDLVKDRERERHLSRVATKGVVQLFNAVSQRQGEMDQLFANKGNGKREATEKLDKLKPESFRKKLKKDDKAEGEIKPEEADELPDDLKFLTDGTGLGKEFLVKNDVKDEDLSD</sequence>
<dbReference type="GO" id="GO:0030687">
    <property type="term" value="C:preribosome, large subunit precursor"/>
    <property type="evidence" value="ECO:0007669"/>
    <property type="project" value="TreeGrafter"/>
</dbReference>
<dbReference type="AlphaFoldDB" id="A0AA39LW23"/>
<name>A0AA39LW23_9BILA</name>
<proteinExistence type="inferred from homology"/>
<protein>
    <recommendedName>
        <fullName evidence="2">RRP15-like protein</fullName>
    </recommendedName>
</protein>
<dbReference type="InterPro" id="IPR012459">
    <property type="entry name" value="Rrp15"/>
</dbReference>
<feature type="compositionally biased region" description="Basic and acidic residues" evidence="3">
    <location>
        <begin position="48"/>
        <end position="60"/>
    </location>
</feature>
<comment type="similarity">
    <text evidence="1">Belongs to the RRP15 family.</text>
</comment>
<evidence type="ECO:0000256" key="3">
    <source>
        <dbReference type="SAM" id="MobiDB-lite"/>
    </source>
</evidence>
<dbReference type="GO" id="GO:0000470">
    <property type="term" value="P:maturation of LSU-rRNA"/>
    <property type="evidence" value="ECO:0007669"/>
    <property type="project" value="TreeGrafter"/>
</dbReference>
<gene>
    <name evidence="4" type="ORF">QR680_005796</name>
</gene>
<feature type="compositionally biased region" description="Basic and acidic residues" evidence="3">
    <location>
        <begin position="1"/>
        <end position="11"/>
    </location>
</feature>
<evidence type="ECO:0000256" key="2">
    <source>
        <dbReference type="ARBA" id="ARBA00017475"/>
    </source>
</evidence>
<reference evidence="4" key="1">
    <citation type="submission" date="2023-06" db="EMBL/GenBank/DDBJ databases">
        <title>Genomic analysis of the entomopathogenic nematode Steinernema hermaphroditum.</title>
        <authorList>
            <person name="Schwarz E.M."/>
            <person name="Heppert J.K."/>
            <person name="Baniya A."/>
            <person name="Schwartz H.T."/>
            <person name="Tan C.-H."/>
            <person name="Antoshechkin I."/>
            <person name="Sternberg P.W."/>
            <person name="Goodrich-Blair H."/>
            <person name="Dillman A.R."/>
        </authorList>
    </citation>
    <scope>NUCLEOTIDE SEQUENCE</scope>
    <source>
        <strain evidence="4">PS9179</strain>
        <tissue evidence="4">Whole animal</tissue>
    </source>
</reference>
<dbReference type="EMBL" id="JAUCMV010000003">
    <property type="protein sequence ID" value="KAK0411708.1"/>
    <property type="molecule type" value="Genomic_DNA"/>
</dbReference>
<dbReference type="PANTHER" id="PTHR13245:SF14">
    <property type="entry name" value="RRP15-LIKE PROTEIN"/>
    <property type="match status" value="1"/>
</dbReference>
<accession>A0AA39LW23</accession>
<evidence type="ECO:0000313" key="5">
    <source>
        <dbReference type="Proteomes" id="UP001175271"/>
    </source>
</evidence>
<dbReference type="Pfam" id="PF07890">
    <property type="entry name" value="Rrp15p"/>
    <property type="match status" value="1"/>
</dbReference>
<evidence type="ECO:0000256" key="1">
    <source>
        <dbReference type="ARBA" id="ARBA00007462"/>
    </source>
</evidence>
<dbReference type="Proteomes" id="UP001175271">
    <property type="component" value="Unassembled WGS sequence"/>
</dbReference>
<keyword evidence="5" id="KW-1185">Reference proteome</keyword>
<feature type="region of interest" description="Disordered" evidence="3">
    <location>
        <begin position="129"/>
        <end position="177"/>
    </location>
</feature>
<feature type="compositionally biased region" description="Basic and acidic residues" evidence="3">
    <location>
        <begin position="135"/>
        <end position="168"/>
    </location>
</feature>
<organism evidence="4 5">
    <name type="scientific">Steinernema hermaphroditum</name>
    <dbReference type="NCBI Taxonomy" id="289476"/>
    <lineage>
        <taxon>Eukaryota</taxon>
        <taxon>Metazoa</taxon>
        <taxon>Ecdysozoa</taxon>
        <taxon>Nematoda</taxon>
        <taxon>Chromadorea</taxon>
        <taxon>Rhabditida</taxon>
        <taxon>Tylenchina</taxon>
        <taxon>Panagrolaimomorpha</taxon>
        <taxon>Strongyloidoidea</taxon>
        <taxon>Steinernematidae</taxon>
        <taxon>Steinernema</taxon>
    </lineage>
</organism>
<comment type="caution">
    <text evidence="4">The sequence shown here is derived from an EMBL/GenBank/DDBJ whole genome shotgun (WGS) entry which is preliminary data.</text>
</comment>
<evidence type="ECO:0000313" key="4">
    <source>
        <dbReference type="EMBL" id="KAK0411708.1"/>
    </source>
</evidence>
<dbReference type="PANTHER" id="PTHR13245">
    <property type="entry name" value="RRP15-LIKE PROTEIN"/>
    <property type="match status" value="1"/>
</dbReference>
<dbReference type="GO" id="GO:0000460">
    <property type="term" value="P:maturation of 5.8S rRNA"/>
    <property type="evidence" value="ECO:0007669"/>
    <property type="project" value="TreeGrafter"/>
</dbReference>
<feature type="region of interest" description="Disordered" evidence="3">
    <location>
        <begin position="1"/>
        <end position="66"/>
    </location>
</feature>